<evidence type="ECO:0000313" key="2">
    <source>
        <dbReference type="Proteomes" id="UP000799444"/>
    </source>
</evidence>
<dbReference type="AlphaFoldDB" id="A0A9P4UVI5"/>
<reference evidence="1" key="1">
    <citation type="journal article" date="2020" name="Stud. Mycol.">
        <title>101 Dothideomycetes genomes: a test case for predicting lifestyles and emergence of pathogens.</title>
        <authorList>
            <person name="Haridas S."/>
            <person name="Albert R."/>
            <person name="Binder M."/>
            <person name="Bloem J."/>
            <person name="Labutti K."/>
            <person name="Salamov A."/>
            <person name="Andreopoulos B."/>
            <person name="Baker S."/>
            <person name="Barry K."/>
            <person name="Bills G."/>
            <person name="Bluhm B."/>
            <person name="Cannon C."/>
            <person name="Castanera R."/>
            <person name="Culley D."/>
            <person name="Daum C."/>
            <person name="Ezra D."/>
            <person name="Gonzalez J."/>
            <person name="Henrissat B."/>
            <person name="Kuo A."/>
            <person name="Liang C."/>
            <person name="Lipzen A."/>
            <person name="Lutzoni F."/>
            <person name="Magnuson J."/>
            <person name="Mondo S."/>
            <person name="Nolan M."/>
            <person name="Ohm R."/>
            <person name="Pangilinan J."/>
            <person name="Park H.-J."/>
            <person name="Ramirez L."/>
            <person name="Alfaro M."/>
            <person name="Sun H."/>
            <person name="Tritt A."/>
            <person name="Yoshinaga Y."/>
            <person name="Zwiers L.-H."/>
            <person name="Turgeon B."/>
            <person name="Goodwin S."/>
            <person name="Spatafora J."/>
            <person name="Crous P."/>
            <person name="Grigoriev I."/>
        </authorList>
    </citation>
    <scope>NUCLEOTIDE SEQUENCE</scope>
    <source>
        <strain evidence="1">CBS 125425</strain>
    </source>
</reference>
<organism evidence="1 2">
    <name type="scientific">Polyplosphaeria fusca</name>
    <dbReference type="NCBI Taxonomy" id="682080"/>
    <lineage>
        <taxon>Eukaryota</taxon>
        <taxon>Fungi</taxon>
        <taxon>Dikarya</taxon>
        <taxon>Ascomycota</taxon>
        <taxon>Pezizomycotina</taxon>
        <taxon>Dothideomycetes</taxon>
        <taxon>Pleosporomycetidae</taxon>
        <taxon>Pleosporales</taxon>
        <taxon>Tetraplosphaeriaceae</taxon>
        <taxon>Polyplosphaeria</taxon>
    </lineage>
</organism>
<dbReference type="OrthoDB" id="3943081at2759"/>
<name>A0A9P4UVI5_9PLEO</name>
<gene>
    <name evidence="1" type="ORF">EJ04DRAFT_452613</name>
</gene>
<sequence length="73" mass="8298">DVHQYWICQEVEENRLDVVWISTADMPGDGMTKSFSDQQKHLRFLKQLGMTDISKMGNPANADKKLPFSLPGC</sequence>
<dbReference type="EMBL" id="ML996388">
    <property type="protein sequence ID" value="KAF2726808.1"/>
    <property type="molecule type" value="Genomic_DNA"/>
</dbReference>
<dbReference type="Proteomes" id="UP000799444">
    <property type="component" value="Unassembled WGS sequence"/>
</dbReference>
<accession>A0A9P4UVI5</accession>
<proteinExistence type="predicted"/>
<keyword evidence="2" id="KW-1185">Reference proteome</keyword>
<comment type="caution">
    <text evidence="1">The sequence shown here is derived from an EMBL/GenBank/DDBJ whole genome shotgun (WGS) entry which is preliminary data.</text>
</comment>
<feature type="non-terminal residue" evidence="1">
    <location>
        <position position="1"/>
    </location>
</feature>
<evidence type="ECO:0000313" key="1">
    <source>
        <dbReference type="EMBL" id="KAF2726808.1"/>
    </source>
</evidence>
<protein>
    <submittedName>
        <fullName evidence="1">Uncharacterized protein</fullName>
    </submittedName>
</protein>